<proteinExistence type="predicted"/>
<organism evidence="1 2">
    <name type="scientific">Marinobacter zhejiangensis</name>
    <dbReference type="NCBI Taxonomy" id="488535"/>
    <lineage>
        <taxon>Bacteria</taxon>
        <taxon>Pseudomonadati</taxon>
        <taxon>Pseudomonadota</taxon>
        <taxon>Gammaproteobacteria</taxon>
        <taxon>Pseudomonadales</taxon>
        <taxon>Marinobacteraceae</taxon>
        <taxon>Marinobacter</taxon>
    </lineage>
</organism>
<protein>
    <submittedName>
        <fullName evidence="1">TIGR02594 family protein</fullName>
    </submittedName>
</protein>
<dbReference type="STRING" id="488535.SAMN04487963_0714"/>
<dbReference type="Proteomes" id="UP000198519">
    <property type="component" value="Unassembled WGS sequence"/>
</dbReference>
<dbReference type="NCBIfam" id="TIGR02594">
    <property type="entry name" value="TIGR02594 family protein"/>
    <property type="match status" value="1"/>
</dbReference>
<accession>A0A1I4LX39</accession>
<name>A0A1I4LX39_9GAMM</name>
<evidence type="ECO:0000313" key="2">
    <source>
        <dbReference type="Proteomes" id="UP000198519"/>
    </source>
</evidence>
<sequence>MNKLEISAYELAQRFVGVSEVPGTTSNPQVLAMLRLDNKWPEDDSVPWCSAFTNYITWLLRLPRSKSLRARSWLLVGEVIELDKARAGFDVVILKRGKGTQPGPDVIDAPGHVGFFAGSEGSDVLVLGGNQGDTVSIARYAKSRVLGIRRLR</sequence>
<dbReference type="RefSeq" id="WP_175481820.1">
    <property type="nucleotide sequence ID" value="NZ_FOUE01000001.1"/>
</dbReference>
<evidence type="ECO:0000313" key="1">
    <source>
        <dbReference type="EMBL" id="SFL95469.1"/>
    </source>
</evidence>
<dbReference type="InterPro" id="IPR013423">
    <property type="entry name" value="CHP02594"/>
</dbReference>
<gene>
    <name evidence="1" type="ORF">SAMN04487963_0714</name>
</gene>
<dbReference type="EMBL" id="FOUE01000001">
    <property type="protein sequence ID" value="SFL95469.1"/>
    <property type="molecule type" value="Genomic_DNA"/>
</dbReference>
<keyword evidence="2" id="KW-1185">Reference proteome</keyword>
<dbReference type="AlphaFoldDB" id="A0A1I4LX39"/>
<reference evidence="2" key="1">
    <citation type="submission" date="2016-10" db="EMBL/GenBank/DDBJ databases">
        <authorList>
            <person name="Varghese N."/>
            <person name="Submissions S."/>
        </authorList>
    </citation>
    <scope>NUCLEOTIDE SEQUENCE [LARGE SCALE GENOMIC DNA]</scope>
    <source>
        <strain evidence="2">CGMCC 1.7061</strain>
    </source>
</reference>